<dbReference type="Pfam" id="PF00096">
    <property type="entry name" value="zf-C2H2"/>
    <property type="match status" value="3"/>
</dbReference>
<feature type="compositionally biased region" description="Basic and acidic residues" evidence="12">
    <location>
        <begin position="858"/>
        <end position="873"/>
    </location>
</feature>
<dbReference type="PROSITE" id="PS00028">
    <property type="entry name" value="ZINC_FINGER_C2H2_1"/>
    <property type="match status" value="7"/>
</dbReference>
<feature type="compositionally biased region" description="Acidic residues" evidence="12">
    <location>
        <begin position="804"/>
        <end position="816"/>
    </location>
</feature>
<feature type="domain" description="C2H2-type" evidence="13">
    <location>
        <begin position="981"/>
        <end position="1008"/>
    </location>
</feature>
<dbReference type="EnsemblMetazoa" id="ACUA026142-RA">
    <property type="protein sequence ID" value="ACUA026142-PA"/>
    <property type="gene ID" value="ACUA026142"/>
</dbReference>
<name>A0A182MTV5_9DIPT</name>
<feature type="compositionally biased region" description="Low complexity" evidence="12">
    <location>
        <begin position="636"/>
        <end position="645"/>
    </location>
</feature>
<dbReference type="GO" id="GO:0000981">
    <property type="term" value="F:DNA-binding transcription factor activity, RNA polymerase II-specific"/>
    <property type="evidence" value="ECO:0007669"/>
    <property type="project" value="TreeGrafter"/>
</dbReference>
<evidence type="ECO:0000256" key="12">
    <source>
        <dbReference type="SAM" id="MobiDB-lite"/>
    </source>
</evidence>
<dbReference type="SUPFAM" id="SSF57667">
    <property type="entry name" value="beta-beta-alpha zinc fingers"/>
    <property type="match status" value="3"/>
</dbReference>
<feature type="domain" description="C2H2-type" evidence="13">
    <location>
        <begin position="924"/>
        <end position="951"/>
    </location>
</feature>
<feature type="domain" description="C2H2-type" evidence="13">
    <location>
        <begin position="1037"/>
        <end position="1064"/>
    </location>
</feature>
<dbReference type="GO" id="GO:0040029">
    <property type="term" value="P:epigenetic regulation of gene expression"/>
    <property type="evidence" value="ECO:0007669"/>
    <property type="project" value="UniProtKB-ARBA"/>
</dbReference>
<evidence type="ECO:0000256" key="8">
    <source>
        <dbReference type="ARBA" id="ARBA00023125"/>
    </source>
</evidence>
<dbReference type="PROSITE" id="PS50157">
    <property type="entry name" value="ZINC_FINGER_C2H2_2"/>
    <property type="match status" value="6"/>
</dbReference>
<proteinExistence type="inferred from homology"/>
<dbReference type="InterPro" id="IPR036236">
    <property type="entry name" value="Znf_C2H2_sf"/>
</dbReference>
<dbReference type="InterPro" id="IPR013087">
    <property type="entry name" value="Znf_C2H2_type"/>
</dbReference>
<keyword evidence="15" id="KW-1185">Reference proteome</keyword>
<evidence type="ECO:0000256" key="11">
    <source>
        <dbReference type="PROSITE-ProRule" id="PRU00042"/>
    </source>
</evidence>
<organism evidence="14 15">
    <name type="scientific">Anopheles culicifacies</name>
    <dbReference type="NCBI Taxonomy" id="139723"/>
    <lineage>
        <taxon>Eukaryota</taxon>
        <taxon>Metazoa</taxon>
        <taxon>Ecdysozoa</taxon>
        <taxon>Arthropoda</taxon>
        <taxon>Hexapoda</taxon>
        <taxon>Insecta</taxon>
        <taxon>Pterygota</taxon>
        <taxon>Neoptera</taxon>
        <taxon>Endopterygota</taxon>
        <taxon>Diptera</taxon>
        <taxon>Nematocera</taxon>
        <taxon>Culicoidea</taxon>
        <taxon>Culicidae</taxon>
        <taxon>Anophelinae</taxon>
        <taxon>Anopheles</taxon>
        <taxon>culicifacies species complex</taxon>
    </lineage>
</organism>
<comment type="similarity">
    <text evidence="2">Belongs to the krueppel C2H2-type zinc-finger protein family.</text>
</comment>
<dbReference type="VEuPathDB" id="VectorBase:ACUA026142"/>
<evidence type="ECO:0000256" key="5">
    <source>
        <dbReference type="ARBA" id="ARBA00022771"/>
    </source>
</evidence>
<feature type="domain" description="C2H2-type" evidence="13">
    <location>
        <begin position="952"/>
        <end position="980"/>
    </location>
</feature>
<dbReference type="PANTHER" id="PTHR24379:SF127">
    <property type="entry name" value="BLOODY FINGERS-RELATED"/>
    <property type="match status" value="1"/>
</dbReference>
<reference evidence="15" key="1">
    <citation type="submission" date="2013-09" db="EMBL/GenBank/DDBJ databases">
        <title>The Genome Sequence of Anopheles culicifacies species A.</title>
        <authorList>
            <consortium name="The Broad Institute Genomics Platform"/>
            <person name="Neafsey D.E."/>
            <person name="Besansky N."/>
            <person name="Howell P."/>
            <person name="Walton C."/>
            <person name="Young S.K."/>
            <person name="Zeng Q."/>
            <person name="Gargeya S."/>
            <person name="Fitzgerald M."/>
            <person name="Haas B."/>
            <person name="Abouelleil A."/>
            <person name="Allen A.W."/>
            <person name="Alvarado L."/>
            <person name="Arachchi H.M."/>
            <person name="Berlin A.M."/>
            <person name="Chapman S.B."/>
            <person name="Gainer-Dewar J."/>
            <person name="Goldberg J."/>
            <person name="Griggs A."/>
            <person name="Gujja S."/>
            <person name="Hansen M."/>
            <person name="Howarth C."/>
            <person name="Imamovic A."/>
            <person name="Ireland A."/>
            <person name="Larimer J."/>
            <person name="McCowan C."/>
            <person name="Murphy C."/>
            <person name="Pearson M."/>
            <person name="Poon T.W."/>
            <person name="Priest M."/>
            <person name="Roberts A."/>
            <person name="Saif S."/>
            <person name="Shea T."/>
            <person name="Sisk P."/>
            <person name="Sykes S."/>
            <person name="Wortman J."/>
            <person name="Nusbaum C."/>
            <person name="Birren B."/>
        </authorList>
    </citation>
    <scope>NUCLEOTIDE SEQUENCE [LARGE SCALE GENOMIC DNA]</scope>
    <source>
        <strain evidence="15">A-37</strain>
    </source>
</reference>
<dbReference type="FunFam" id="3.30.160.60:FF:000512">
    <property type="entry name" value="zinc finger protein 197 isoform X1"/>
    <property type="match status" value="1"/>
</dbReference>
<dbReference type="GO" id="GO:0008270">
    <property type="term" value="F:zinc ion binding"/>
    <property type="evidence" value="ECO:0007669"/>
    <property type="project" value="UniProtKB-KW"/>
</dbReference>
<evidence type="ECO:0000256" key="6">
    <source>
        <dbReference type="ARBA" id="ARBA00022833"/>
    </source>
</evidence>
<feature type="region of interest" description="Disordered" evidence="12">
    <location>
        <begin position="632"/>
        <end position="652"/>
    </location>
</feature>
<dbReference type="GO" id="GO:0000785">
    <property type="term" value="C:chromatin"/>
    <property type="evidence" value="ECO:0007669"/>
    <property type="project" value="UniProtKB-ARBA"/>
</dbReference>
<feature type="region of interest" description="Disordered" evidence="12">
    <location>
        <begin position="853"/>
        <end position="873"/>
    </location>
</feature>
<feature type="region of interest" description="Disordered" evidence="12">
    <location>
        <begin position="797"/>
        <end position="816"/>
    </location>
</feature>
<dbReference type="PANTHER" id="PTHR24379">
    <property type="entry name" value="KRAB AND ZINC FINGER DOMAIN-CONTAINING"/>
    <property type="match status" value="1"/>
</dbReference>
<evidence type="ECO:0000256" key="4">
    <source>
        <dbReference type="ARBA" id="ARBA00022737"/>
    </source>
</evidence>
<protein>
    <recommendedName>
        <fullName evidence="13">C2H2-type domain-containing protein</fullName>
    </recommendedName>
</protein>
<dbReference type="GO" id="GO:0003682">
    <property type="term" value="F:chromatin binding"/>
    <property type="evidence" value="ECO:0007669"/>
    <property type="project" value="UniProtKB-ARBA"/>
</dbReference>
<comment type="subcellular location">
    <subcellularLocation>
        <location evidence="1">Nucleus</location>
    </subcellularLocation>
</comment>
<evidence type="ECO:0000313" key="15">
    <source>
        <dbReference type="Proteomes" id="UP000075883"/>
    </source>
</evidence>
<evidence type="ECO:0000256" key="1">
    <source>
        <dbReference type="ARBA" id="ARBA00004123"/>
    </source>
</evidence>
<keyword evidence="8" id="KW-0238">DNA-binding</keyword>
<evidence type="ECO:0000256" key="2">
    <source>
        <dbReference type="ARBA" id="ARBA00006991"/>
    </source>
</evidence>
<keyword evidence="4" id="KW-0677">Repeat</keyword>
<evidence type="ECO:0000259" key="13">
    <source>
        <dbReference type="PROSITE" id="PS50157"/>
    </source>
</evidence>
<dbReference type="AlphaFoldDB" id="A0A182MTV5"/>
<keyword evidence="5 11" id="KW-0863">Zinc-finger</keyword>
<dbReference type="EMBL" id="AXCM01000350">
    <property type="status" value="NOT_ANNOTATED_CDS"/>
    <property type="molecule type" value="Genomic_DNA"/>
</dbReference>
<dbReference type="SMART" id="SM00355">
    <property type="entry name" value="ZnF_C2H2"/>
    <property type="match status" value="7"/>
</dbReference>
<dbReference type="FunFam" id="3.30.160.60:FF:000446">
    <property type="entry name" value="Zinc finger protein"/>
    <property type="match status" value="1"/>
</dbReference>
<evidence type="ECO:0000256" key="9">
    <source>
        <dbReference type="ARBA" id="ARBA00023163"/>
    </source>
</evidence>
<sequence>MDHLEHLSGSIDGHQDLSKGVLRTTMQSTDNTSLHFITSTGMAHSGREQEYIESTLLGTDLLSSQLPTNLLNDYINSVSTTASNGIGGMQSALLEQNIRPLTADEFHTLISESSNDTSGTKDIPGFNTLSSYDKMINIGQSTSPMSNGLAQIAGTIDSYVHFPLHAASSGTEGYDPTANVLVSVNAHQQQAEQQQHHHFSLPHPGMHLQHQTQGHLHHHQNIVEISGSQQISSLGHPQTSASSIGTLLPAVDVAMKVYSHNNSIIPIASTTSGQTSDAHSNTTLTISSMNLNESPKRFFSCTSLPSLITHNQRPATFSIADSLVAQKCTAPNIIECESRTHDEEIVECVASLESTSCALLGNMNLPHKKRLAKKLGDTKEGICNGASEMDPSLMLANVPQEQRVEVTGPEPMKPPDHSSYRVPAVPQRGNAVKSNTSKSTATQQQQTVSSFVCQLCGKTVQDQLVFFNHLKEHYEPTNKDIGVSHSGSNAPASHAGTVLSVENNSPFGKEATDCKKTKPKLPRVKHTKKLKNDRSVKQINVEDERQTQKTDAKTMLTSSKCSNAVGSKAKENLLKNTGLIDSAMIGQECSENGGEFSETEDMLEGIRNVVQKVQETVDTDTNEDLCLANGDSWFPSGSNGNGSAADGEPAATTLQQQEAKNNVTLAGNTLGSHEINIPSGGDNFLILISKTHFNDTELLPTELTDSTMLKTLDSVSCEQLVHANSLNVPTRNEAPKEPNLQQMPMLSSTVFPPLPNVDPHSETHSASYQSSESLPIGSILALSPNATSKFAVTSYVPPLKNEQQSEDDNNDEVGEDTAEYEQMQLVELEPLVAEASGDGDEQPLEDYHFSGDEAADASEEHFASEVQDNDSKTKMCKNEKGSLEAKSSATLHKYLCKVANCERLFKSKTAFAYHQLQHTGERPHKCQACQKCFFTCSALKVHERLHSGEKPYKCEECGHHFRQWGDLKYHKISKHSNEKCHKCEFCGKDFARRYSLVLHRRIHTNEKNFVCEYCNKAFRASTYLQSHRMIHTGEKPHQCTVCDKKFRCHGDLNRHQKTHSRVSKVEPAISEQEKIVDEEDSGLSVDLPVAENLSVAIKGQTKHKRKTITQKNNNSIVIV</sequence>
<reference evidence="14" key="2">
    <citation type="submission" date="2020-05" db="UniProtKB">
        <authorList>
            <consortium name="EnsemblMetazoa"/>
        </authorList>
    </citation>
    <scope>IDENTIFICATION</scope>
    <source>
        <strain evidence="14">A-37</strain>
    </source>
</reference>
<dbReference type="GO" id="GO:0005634">
    <property type="term" value="C:nucleus"/>
    <property type="evidence" value="ECO:0007669"/>
    <property type="project" value="UniProtKB-SubCell"/>
</dbReference>
<accession>A0A182MTV5</accession>
<keyword evidence="3" id="KW-0479">Metal-binding</keyword>
<dbReference type="FunFam" id="3.30.160.60:FF:000075">
    <property type="entry name" value="Putative zinc finger protein 536"/>
    <property type="match status" value="1"/>
</dbReference>
<dbReference type="Gene3D" id="3.30.160.60">
    <property type="entry name" value="Classic Zinc Finger"/>
    <property type="match status" value="5"/>
</dbReference>
<feature type="region of interest" description="Disordered" evidence="12">
    <location>
        <begin position="749"/>
        <end position="771"/>
    </location>
</feature>
<feature type="domain" description="C2H2-type" evidence="13">
    <location>
        <begin position="1009"/>
        <end position="1036"/>
    </location>
</feature>
<keyword evidence="6" id="KW-0862">Zinc</keyword>
<keyword evidence="10" id="KW-0539">Nucleus</keyword>
<evidence type="ECO:0000256" key="7">
    <source>
        <dbReference type="ARBA" id="ARBA00023015"/>
    </source>
</evidence>
<evidence type="ECO:0000256" key="3">
    <source>
        <dbReference type="ARBA" id="ARBA00022723"/>
    </source>
</evidence>
<feature type="domain" description="C2H2-type" evidence="13">
    <location>
        <begin position="894"/>
        <end position="923"/>
    </location>
</feature>
<keyword evidence="9" id="KW-0804">Transcription</keyword>
<dbReference type="GO" id="GO:0000977">
    <property type="term" value="F:RNA polymerase II transcription regulatory region sequence-specific DNA binding"/>
    <property type="evidence" value="ECO:0007669"/>
    <property type="project" value="TreeGrafter"/>
</dbReference>
<evidence type="ECO:0000313" key="14">
    <source>
        <dbReference type="EnsemblMetazoa" id="ACUA026142-PA"/>
    </source>
</evidence>
<dbReference type="Proteomes" id="UP000075883">
    <property type="component" value="Unassembled WGS sequence"/>
</dbReference>
<keyword evidence="7" id="KW-0805">Transcription regulation</keyword>
<dbReference type="FunFam" id="3.30.160.60:FF:000065">
    <property type="entry name" value="B-cell CLL/lymphoma 6, member B"/>
    <property type="match status" value="1"/>
</dbReference>
<dbReference type="STRING" id="139723.A0A182MTV5"/>
<evidence type="ECO:0000256" key="10">
    <source>
        <dbReference type="ARBA" id="ARBA00023242"/>
    </source>
</evidence>
<dbReference type="FunFam" id="3.30.160.60:FF:000690">
    <property type="entry name" value="Zinc finger protein 354C"/>
    <property type="match status" value="1"/>
</dbReference>